<accession>A0A9Q0IDW5</accession>
<feature type="compositionally biased region" description="Basic and acidic residues" evidence="1">
    <location>
        <begin position="535"/>
        <end position="557"/>
    </location>
</feature>
<comment type="caution">
    <text evidence="2">The sequence shown here is derived from an EMBL/GenBank/DDBJ whole genome shotgun (WGS) entry which is preliminary data.</text>
</comment>
<evidence type="ECO:0000313" key="2">
    <source>
        <dbReference type="EMBL" id="KAJ3594835.1"/>
    </source>
</evidence>
<dbReference type="InterPro" id="IPR012969">
    <property type="entry name" value="Fibrinogen_BP"/>
</dbReference>
<dbReference type="OrthoDB" id="28894at2759"/>
<feature type="region of interest" description="Disordered" evidence="1">
    <location>
        <begin position="132"/>
        <end position="203"/>
    </location>
</feature>
<feature type="region of interest" description="Disordered" evidence="1">
    <location>
        <begin position="434"/>
        <end position="683"/>
    </location>
</feature>
<feature type="compositionally biased region" description="Polar residues" evidence="1">
    <location>
        <begin position="473"/>
        <end position="482"/>
    </location>
</feature>
<feature type="compositionally biased region" description="Low complexity" evidence="1">
    <location>
        <begin position="376"/>
        <end position="389"/>
    </location>
</feature>
<name>A0A9Q0IDW5_9TELE</name>
<evidence type="ECO:0000256" key="1">
    <source>
        <dbReference type="SAM" id="MobiDB-lite"/>
    </source>
</evidence>
<feature type="compositionally biased region" description="Polar residues" evidence="1">
    <location>
        <begin position="655"/>
        <end position="677"/>
    </location>
</feature>
<protein>
    <submittedName>
        <fullName evidence="2">Uncharacterized protein</fullName>
    </submittedName>
</protein>
<evidence type="ECO:0000313" key="3">
    <source>
        <dbReference type="Proteomes" id="UP001148018"/>
    </source>
</evidence>
<gene>
    <name evidence="2" type="ORF">NHX12_004140</name>
</gene>
<feature type="compositionally biased region" description="Low complexity" evidence="1">
    <location>
        <begin position="154"/>
        <end position="165"/>
    </location>
</feature>
<reference evidence="2" key="1">
    <citation type="submission" date="2022-07" db="EMBL/GenBank/DDBJ databases">
        <title>Chromosome-level genome of Muraenolepis orangiensis.</title>
        <authorList>
            <person name="Kim J."/>
        </authorList>
    </citation>
    <scope>NUCLEOTIDE SEQUENCE</scope>
    <source>
        <strain evidence="2">KU_S4_2022</strain>
        <tissue evidence="2">Muscle</tissue>
    </source>
</reference>
<dbReference type="AlphaFoldDB" id="A0A9Q0IDW5"/>
<feature type="compositionally biased region" description="Basic and acidic residues" evidence="1">
    <location>
        <begin position="438"/>
        <end position="448"/>
    </location>
</feature>
<feature type="compositionally biased region" description="Basic residues" evidence="1">
    <location>
        <begin position="360"/>
        <end position="375"/>
    </location>
</feature>
<keyword evidence="3" id="KW-1185">Reference proteome</keyword>
<feature type="compositionally biased region" description="Basic and acidic residues" evidence="1">
    <location>
        <begin position="596"/>
        <end position="618"/>
    </location>
</feature>
<organism evidence="2 3">
    <name type="scientific">Muraenolepis orangiensis</name>
    <name type="common">Patagonian moray cod</name>
    <dbReference type="NCBI Taxonomy" id="630683"/>
    <lineage>
        <taxon>Eukaryota</taxon>
        <taxon>Metazoa</taxon>
        <taxon>Chordata</taxon>
        <taxon>Craniata</taxon>
        <taxon>Vertebrata</taxon>
        <taxon>Euteleostomi</taxon>
        <taxon>Actinopterygii</taxon>
        <taxon>Neopterygii</taxon>
        <taxon>Teleostei</taxon>
        <taxon>Neoteleostei</taxon>
        <taxon>Acanthomorphata</taxon>
        <taxon>Zeiogadaria</taxon>
        <taxon>Gadariae</taxon>
        <taxon>Gadiformes</taxon>
        <taxon>Muraenolepidoidei</taxon>
        <taxon>Muraenolepididae</taxon>
        <taxon>Muraenolepis</taxon>
    </lineage>
</organism>
<proteinExistence type="predicted"/>
<dbReference type="EMBL" id="JANIIK010000111">
    <property type="protein sequence ID" value="KAJ3594835.1"/>
    <property type="molecule type" value="Genomic_DNA"/>
</dbReference>
<sequence length="859" mass="94917">MFRKPWISSFHATLEHEVPLSGLNSFQSNNLVVHRTALVKSVSETDLLAVLPKVSELKKLFERARQSDSGMNRKERVARRLEGIEGDAPPALVPGGLVANRMLEEDAPRYTRASDPCEPRVTVRRYAREEMDAPVVHLGSPDRSSRVRSGGGASSSHRGASGSPRTASGSHRGATAGPTAEPVAVSPRTTSSDPGGLSSKAERIARYKAERRRQLSERYGVLLDQEADLDYTPRYRSRREAPDATDQHPLPVRRDRDRSVAAGEEGPEPKVPYSSGVGRVYMHAHSDKDLPSSSGSSSVHAHPAQAPPPTHERPRRFSERESAMNIENYRRGGGGGAQEAPRTARPRSEEQYQPQTSKPHPLHHQPHPHPQHQHQHQPAAPQEPSQPAPSRDLSMGAVPSSPRSGRRASLPSVRYGISPGDLFIEQQAQSILNRQGIRARERPRDEAVNRPSEWSPDRLQGNRPHGQAGGAPQQLSDQNYQRTAPHPSPGHQPEPGHAAYHTYPAGTDTTTTTRLPGPPEVQPRRRVSTDQIYAAHREARREARQTMKEEPHTEGLLKSRKAVLPSEIRRQGKSTDGGQSDDGESETATPRARRAPRPEEDWMKEQPRERGRERDRTRGLTARSTGADDPLMGLDGQEERAFRNAHHKKHPGTSERATGSQSLSLDNKSPNDSSWSSKGALKRSNCNGLKRSNCNGLKRSNCNGLKRSNCNTLKRSNCNALKRSNCNALKRSNCNAIKRSNYNALKRSNCNALKRSNCNALKRSNCNALKRSNCNALKKSNCNALKRSNCNALKRSNCNALKRSNCNALKRSNCNALKRSNCNALKRSNCNALKRSNCNALKRSNCNALRSLRSRGSRP</sequence>
<feature type="compositionally biased region" description="Basic and acidic residues" evidence="1">
    <location>
        <begin position="238"/>
        <end position="259"/>
    </location>
</feature>
<feature type="compositionally biased region" description="Basic and acidic residues" evidence="1">
    <location>
        <begin position="310"/>
        <end position="322"/>
    </location>
</feature>
<feature type="compositionally biased region" description="Low complexity" evidence="1">
    <location>
        <begin position="292"/>
        <end position="304"/>
    </location>
</feature>
<dbReference type="Pfam" id="PF08017">
    <property type="entry name" value="Fibrinogen_BP"/>
    <property type="match status" value="1"/>
</dbReference>
<dbReference type="Proteomes" id="UP001148018">
    <property type="component" value="Unassembled WGS sequence"/>
</dbReference>
<feature type="region of interest" description="Disordered" evidence="1">
    <location>
        <begin position="233"/>
        <end position="417"/>
    </location>
</feature>